<dbReference type="KEGG" id="hadh:FRZ61_06920"/>
<protein>
    <submittedName>
        <fullName evidence="4">ABC transporter substrate-binding protein</fullName>
    </submittedName>
</protein>
<dbReference type="Pfam" id="PF00497">
    <property type="entry name" value="SBP_bac_3"/>
    <property type="match status" value="1"/>
</dbReference>
<feature type="domain" description="Solute-binding protein family 3/N-terminal" evidence="3">
    <location>
        <begin position="44"/>
        <end position="273"/>
    </location>
</feature>
<evidence type="ECO:0000313" key="4">
    <source>
        <dbReference type="EMBL" id="QEX20773.1"/>
    </source>
</evidence>
<dbReference type="PANTHER" id="PTHR35936">
    <property type="entry name" value="MEMBRANE-BOUND LYTIC MUREIN TRANSGLYCOSYLASE F"/>
    <property type="match status" value="1"/>
</dbReference>
<name>A0A5J6MU80_9PROT</name>
<dbReference type="Proteomes" id="UP000325797">
    <property type="component" value="Chromosome"/>
</dbReference>
<feature type="chain" id="PRO_5023867685" evidence="2">
    <location>
        <begin position="31"/>
        <end position="278"/>
    </location>
</feature>
<keyword evidence="5" id="KW-1185">Reference proteome</keyword>
<evidence type="ECO:0000259" key="3">
    <source>
        <dbReference type="SMART" id="SM00062"/>
    </source>
</evidence>
<evidence type="ECO:0000256" key="1">
    <source>
        <dbReference type="ARBA" id="ARBA00022729"/>
    </source>
</evidence>
<keyword evidence="1 2" id="KW-0732">Signal</keyword>
<dbReference type="SUPFAM" id="SSF53850">
    <property type="entry name" value="Periplasmic binding protein-like II"/>
    <property type="match status" value="1"/>
</dbReference>
<sequence length="278" mass="29579">MPVTVDKLKLLSLPAAILAASFLCVSSGIAAEVAPPQRYVDSGRIVFCSDFSYPPWVYVDPQTTKYVGVEVDFSDALAALMGVKAEHKNIQFDGLIPAIQAGQCDAIISTLIDKPARREVLDFVDYALVGNVVIVPFASDIFVQDLTGLSGKKVVVQTGSQLEQDLVSASDKLKGDGKPGITVVAIPNNTDAMQQLFAGLVDAYYAVPEQASYLNSQRPNSVKLGSPTLGARPVGIATAKKDHDLYEAIAAAFKVYQANGGYDALFTKAGLQSLEVPH</sequence>
<dbReference type="CDD" id="cd01004">
    <property type="entry name" value="PBP2_MidA_like"/>
    <property type="match status" value="1"/>
</dbReference>
<organism evidence="4 5">
    <name type="scientific">Hypericibacter adhaerens</name>
    <dbReference type="NCBI Taxonomy" id="2602016"/>
    <lineage>
        <taxon>Bacteria</taxon>
        <taxon>Pseudomonadati</taxon>
        <taxon>Pseudomonadota</taxon>
        <taxon>Alphaproteobacteria</taxon>
        <taxon>Rhodospirillales</taxon>
        <taxon>Dongiaceae</taxon>
        <taxon>Hypericibacter</taxon>
    </lineage>
</organism>
<dbReference type="RefSeq" id="WP_191909275.1">
    <property type="nucleotide sequence ID" value="NZ_CP042582.1"/>
</dbReference>
<reference evidence="4 5" key="1">
    <citation type="submission" date="2019-08" db="EMBL/GenBank/DDBJ databases">
        <title>Hyperibacter terrae gen. nov., sp. nov. and Hyperibacter viscosus sp. nov., two new members in the family Rhodospirillaceae isolated from the rhizosphere of Hypericum perforatum.</title>
        <authorList>
            <person name="Noviana Z."/>
        </authorList>
    </citation>
    <scope>NUCLEOTIDE SEQUENCE [LARGE SCALE GENOMIC DNA]</scope>
    <source>
        <strain evidence="4 5">R5959</strain>
    </source>
</reference>
<dbReference type="SMART" id="SM00062">
    <property type="entry name" value="PBPb"/>
    <property type="match status" value="1"/>
</dbReference>
<gene>
    <name evidence="4" type="ORF">FRZ61_06920</name>
</gene>
<evidence type="ECO:0000256" key="2">
    <source>
        <dbReference type="SAM" id="SignalP"/>
    </source>
</evidence>
<dbReference type="PANTHER" id="PTHR35936:SF17">
    <property type="entry name" value="ARGININE-BINDING EXTRACELLULAR PROTEIN ARTP"/>
    <property type="match status" value="1"/>
</dbReference>
<dbReference type="InterPro" id="IPR001638">
    <property type="entry name" value="Solute-binding_3/MltF_N"/>
</dbReference>
<dbReference type="EMBL" id="CP042582">
    <property type="protein sequence ID" value="QEX20773.1"/>
    <property type="molecule type" value="Genomic_DNA"/>
</dbReference>
<dbReference type="AlphaFoldDB" id="A0A5J6MU80"/>
<accession>A0A5J6MU80</accession>
<feature type="signal peptide" evidence="2">
    <location>
        <begin position="1"/>
        <end position="30"/>
    </location>
</feature>
<evidence type="ECO:0000313" key="5">
    <source>
        <dbReference type="Proteomes" id="UP000325797"/>
    </source>
</evidence>
<proteinExistence type="predicted"/>
<dbReference type="Gene3D" id="3.40.190.10">
    <property type="entry name" value="Periplasmic binding protein-like II"/>
    <property type="match status" value="2"/>
</dbReference>